<gene>
    <name evidence="4" type="ORF">AK812_SmicGene45568</name>
</gene>
<dbReference type="InterPro" id="IPR002110">
    <property type="entry name" value="Ankyrin_rpt"/>
</dbReference>
<evidence type="ECO:0000256" key="2">
    <source>
        <dbReference type="ARBA" id="ARBA00023043"/>
    </source>
</evidence>
<dbReference type="InterPro" id="IPR036770">
    <property type="entry name" value="Ankyrin_rpt-contain_sf"/>
</dbReference>
<dbReference type="Gene3D" id="1.25.40.20">
    <property type="entry name" value="Ankyrin repeat-containing domain"/>
    <property type="match status" value="1"/>
</dbReference>
<sequence>MNGEDIRADFPTAEQESIALICQLPAHNQENLDISPREADCNTFRCMRRPTALEQYASSLRMEDLEVCEEFFPMYTVPMDVLLCLTRVKPHEEMLEAGSLTIFYETMGAAIFVSHQWLSGHHPDPEGQQMRVLQEAWRNLLSGQSRISTAAVTEVYYGSVPVPTSAELNSEALFVWYDFFSCPQGIDSEAVQRQTHAISSIPSYVARSLYFIILSPALQHEAQSQMLSQWTWAQRAWCRAERMSRELSDSKGFVVLVESASHQSLLPGFSGALYSPGEGRFSFEQDRAKVANFIVQLLQRKLQRLLAQGDFHNYRFLLNQQAVRLNKLDAAPIEPDIPGFHTDAAADVVAWFMYQNGLDGINCRDGAGWSPLCYAAVSGNQGLVSALLAMRADANDKIRKGKPDVHLPRNMSVLSLAACFRNNGVMRVLLSAKAHVNATDDRVHSALHWAAVSNNGEAVPLLFAAGINHKIVSFPVCTALQIASATGSPHVIQEILAHVPGHSLEQCLHFSFAVGGGSARLVSLLLEAKANIDEQHAVPANSFNNIFYRTILTIGGIKHRFRTSRLSTLAYHHHGATPLMFSIICGTFEASYALIEAGARLDLRNCRGKTAGDLARELHAPESLLSFLDPDKAQEQEVNCEESEEVINPFNDPTADSSCNCNHPLVAREKEVNCEESEQEMISIYIA</sequence>
<evidence type="ECO:0000256" key="3">
    <source>
        <dbReference type="PROSITE-ProRule" id="PRU00023"/>
    </source>
</evidence>
<evidence type="ECO:0000313" key="5">
    <source>
        <dbReference type="Proteomes" id="UP000186817"/>
    </source>
</evidence>
<dbReference type="PROSITE" id="PS50088">
    <property type="entry name" value="ANK_REPEAT"/>
    <property type="match status" value="1"/>
</dbReference>
<keyword evidence="2 3" id="KW-0040">ANK repeat</keyword>
<dbReference type="Proteomes" id="UP000186817">
    <property type="component" value="Unassembled WGS sequence"/>
</dbReference>
<dbReference type="AlphaFoldDB" id="A0A1Q9BW29"/>
<keyword evidence="1" id="KW-0677">Repeat</keyword>
<evidence type="ECO:0000256" key="1">
    <source>
        <dbReference type="ARBA" id="ARBA00022737"/>
    </source>
</evidence>
<organism evidence="4 5">
    <name type="scientific">Symbiodinium microadriaticum</name>
    <name type="common">Dinoflagellate</name>
    <name type="synonym">Zooxanthella microadriatica</name>
    <dbReference type="NCBI Taxonomy" id="2951"/>
    <lineage>
        <taxon>Eukaryota</taxon>
        <taxon>Sar</taxon>
        <taxon>Alveolata</taxon>
        <taxon>Dinophyceae</taxon>
        <taxon>Suessiales</taxon>
        <taxon>Symbiodiniaceae</taxon>
        <taxon>Symbiodinium</taxon>
    </lineage>
</organism>
<dbReference type="OMA" id="NIFYRTI"/>
<dbReference type="OrthoDB" id="410310at2759"/>
<feature type="repeat" description="ANK" evidence="3">
    <location>
        <begin position="574"/>
        <end position="606"/>
    </location>
</feature>
<keyword evidence="5" id="KW-1185">Reference proteome</keyword>
<reference evidence="4 5" key="1">
    <citation type="submission" date="2016-02" db="EMBL/GenBank/DDBJ databases">
        <title>Genome analysis of coral dinoflagellate symbionts highlights evolutionary adaptations to a symbiotic lifestyle.</title>
        <authorList>
            <person name="Aranda M."/>
            <person name="Li Y."/>
            <person name="Liew Y.J."/>
            <person name="Baumgarten S."/>
            <person name="Simakov O."/>
            <person name="Wilson M."/>
            <person name="Piel J."/>
            <person name="Ashoor H."/>
            <person name="Bougouffa S."/>
            <person name="Bajic V.B."/>
            <person name="Ryu T."/>
            <person name="Ravasi T."/>
            <person name="Bayer T."/>
            <person name="Micklem G."/>
            <person name="Kim H."/>
            <person name="Bhak J."/>
            <person name="Lajeunesse T.C."/>
            <person name="Voolstra C.R."/>
        </authorList>
    </citation>
    <scope>NUCLEOTIDE SEQUENCE [LARGE SCALE GENOMIC DNA]</scope>
    <source>
        <strain evidence="4 5">CCMP2467</strain>
    </source>
</reference>
<dbReference type="PANTHER" id="PTHR24198:SF165">
    <property type="entry name" value="ANKYRIN REPEAT-CONTAINING PROTEIN-RELATED"/>
    <property type="match status" value="1"/>
</dbReference>
<dbReference type="EMBL" id="LSRX01003200">
    <property type="protein sequence ID" value="OLP74790.1"/>
    <property type="molecule type" value="Genomic_DNA"/>
</dbReference>
<name>A0A1Q9BW29_SYMMI</name>
<accession>A0A1Q9BW29</accession>
<evidence type="ECO:0000313" key="4">
    <source>
        <dbReference type="EMBL" id="OLP74790.1"/>
    </source>
</evidence>
<comment type="caution">
    <text evidence="4">The sequence shown here is derived from an EMBL/GenBank/DDBJ whole genome shotgun (WGS) entry which is preliminary data.</text>
</comment>
<dbReference type="SUPFAM" id="SSF48403">
    <property type="entry name" value="Ankyrin repeat"/>
    <property type="match status" value="1"/>
</dbReference>
<dbReference type="PANTHER" id="PTHR24198">
    <property type="entry name" value="ANKYRIN REPEAT AND PROTEIN KINASE DOMAIN-CONTAINING PROTEIN"/>
    <property type="match status" value="1"/>
</dbReference>
<protein>
    <submittedName>
        <fullName evidence="4">Uncharacterized protein</fullName>
    </submittedName>
</protein>
<proteinExistence type="predicted"/>
<dbReference type="SMART" id="SM00248">
    <property type="entry name" value="ANK"/>
    <property type="match status" value="6"/>
</dbReference>